<dbReference type="Proteomes" id="UP000248405">
    <property type="component" value="Unassembled WGS sequence"/>
</dbReference>
<dbReference type="GeneID" id="37211021"/>
<proteinExistence type="predicted"/>
<dbReference type="RefSeq" id="XP_025564568.1">
    <property type="nucleotide sequence ID" value="XM_025706429.1"/>
</dbReference>
<sequence length="62" mass="7154">MCRFRPTELLLNFFLFCLSYRVITHKEKSTLHALSKQITTVPALVTIQQLLRIFLDVLTSGS</sequence>
<reference evidence="2" key="1">
    <citation type="submission" date="2016-12" db="EMBL/GenBank/DDBJ databases">
        <title>The genomes of Aspergillus section Nigri reveals drivers in fungal speciation.</title>
        <authorList>
            <consortium name="DOE Joint Genome Institute"/>
            <person name="Vesth T.C."/>
            <person name="Nybo J."/>
            <person name="Theobald S."/>
            <person name="Brandl J."/>
            <person name="Frisvad J.C."/>
            <person name="Nielsen K.F."/>
            <person name="Lyhne E.K."/>
            <person name="Kogle M.E."/>
            <person name="Kuo A."/>
            <person name="Riley R."/>
            <person name="Clum A."/>
            <person name="Nolan M."/>
            <person name="Lipzen A."/>
            <person name="Salamov A."/>
            <person name="Henrissat B."/>
            <person name="Wiebenga A."/>
            <person name="De Vries R.P."/>
            <person name="Grigoriev I.V."/>
            <person name="Mortensen U.H."/>
            <person name="Andersen M.R."/>
            <person name="Baker S.E."/>
        </authorList>
    </citation>
    <scope>NUCLEOTIDE SEQUENCE [LARGE SCALE GENOMIC DNA]</scope>
    <source>
        <strain evidence="2">CBS 113365</strain>
    </source>
</reference>
<organism evidence="2 3">
    <name type="scientific">Aspergillus vadensis (strain CBS 113365 / IMI 142717 / IBT 24658)</name>
    <dbReference type="NCBI Taxonomy" id="1448311"/>
    <lineage>
        <taxon>Eukaryota</taxon>
        <taxon>Fungi</taxon>
        <taxon>Dikarya</taxon>
        <taxon>Ascomycota</taxon>
        <taxon>Pezizomycotina</taxon>
        <taxon>Eurotiomycetes</taxon>
        <taxon>Eurotiomycetidae</taxon>
        <taxon>Eurotiales</taxon>
        <taxon>Aspergillaceae</taxon>
        <taxon>Aspergillus</taxon>
        <taxon>Aspergillus subgen. Circumdati</taxon>
    </lineage>
</organism>
<dbReference type="AlphaFoldDB" id="A0A319BFG8"/>
<feature type="chain" id="PRO_5016281707" evidence="1">
    <location>
        <begin position="25"/>
        <end position="62"/>
    </location>
</feature>
<keyword evidence="1" id="KW-0732">Signal</keyword>
<feature type="signal peptide" evidence="1">
    <location>
        <begin position="1"/>
        <end position="24"/>
    </location>
</feature>
<accession>A0A319BFG8</accession>
<dbReference type="EMBL" id="KZ821620">
    <property type="protein sequence ID" value="PYH70774.1"/>
    <property type="molecule type" value="Genomic_DNA"/>
</dbReference>
<evidence type="ECO:0000256" key="1">
    <source>
        <dbReference type="SAM" id="SignalP"/>
    </source>
</evidence>
<gene>
    <name evidence="2" type="ORF">BO88DRAFT_403721</name>
</gene>
<protein>
    <submittedName>
        <fullName evidence="2">Uncharacterized protein</fullName>
    </submittedName>
</protein>
<name>A0A319BFG8_ASPVC</name>
<evidence type="ECO:0000313" key="3">
    <source>
        <dbReference type="Proteomes" id="UP000248405"/>
    </source>
</evidence>
<keyword evidence="3" id="KW-1185">Reference proteome</keyword>
<evidence type="ECO:0000313" key="2">
    <source>
        <dbReference type="EMBL" id="PYH70774.1"/>
    </source>
</evidence>